<keyword evidence="1" id="KW-0812">Transmembrane</keyword>
<keyword evidence="1" id="KW-0472">Membrane</keyword>
<keyword evidence="3" id="KW-1185">Reference proteome</keyword>
<keyword evidence="1" id="KW-1133">Transmembrane helix</keyword>
<proteinExistence type="predicted"/>
<dbReference type="OrthoDB" id="125101at2759"/>
<feature type="transmembrane region" description="Helical" evidence="1">
    <location>
        <begin position="89"/>
        <end position="112"/>
    </location>
</feature>
<comment type="caution">
    <text evidence="2">The sequence shown here is derived from an EMBL/GenBank/DDBJ whole genome shotgun (WGS) entry which is preliminary data.</text>
</comment>
<evidence type="ECO:0000256" key="1">
    <source>
        <dbReference type="SAM" id="Phobius"/>
    </source>
</evidence>
<protein>
    <submittedName>
        <fullName evidence="2">Pol protein</fullName>
    </submittedName>
</protein>
<evidence type="ECO:0000313" key="3">
    <source>
        <dbReference type="Proteomes" id="UP000237271"/>
    </source>
</evidence>
<dbReference type="EMBL" id="NCKW01020131">
    <property type="protein sequence ID" value="POM58909.1"/>
    <property type="molecule type" value="Genomic_DNA"/>
</dbReference>
<sequence>MASARDRQKGYSHKNGRGKLAVIIVGDLVHLDTKNLLLTLVSSVGSNKLKHHFNGPVGDLGRHGAAYTVDLRKSFAFALTSNDVSVLPFGLAVFGSGFASFVFVGAEVPLELPLRGRREHRKDEIATCLELRESREPHASSSKALV</sequence>
<reference evidence="2 3" key="1">
    <citation type="journal article" date="2017" name="Genome Biol. Evol.">
        <title>Phytophthora megakarya and P. palmivora, closely related causal agents of cacao black pod rot, underwent increases in genome sizes and gene numbers by different mechanisms.</title>
        <authorList>
            <person name="Ali S.S."/>
            <person name="Shao J."/>
            <person name="Lary D.J."/>
            <person name="Kronmiller B."/>
            <person name="Shen D."/>
            <person name="Strem M.D."/>
            <person name="Amoako-Attah I."/>
            <person name="Akrofi A.Y."/>
            <person name="Begoude B.A."/>
            <person name="Ten Hoopen G.M."/>
            <person name="Coulibaly K."/>
            <person name="Kebe B.I."/>
            <person name="Melnick R.L."/>
            <person name="Guiltinan M.J."/>
            <person name="Tyler B.M."/>
            <person name="Meinhardt L.W."/>
            <person name="Bailey B.A."/>
        </authorList>
    </citation>
    <scope>NUCLEOTIDE SEQUENCE [LARGE SCALE GENOMIC DNA]</scope>
    <source>
        <strain evidence="3">sbr112.9</strain>
    </source>
</reference>
<evidence type="ECO:0000313" key="2">
    <source>
        <dbReference type="EMBL" id="POM58909.1"/>
    </source>
</evidence>
<accession>A0A2P4X032</accession>
<gene>
    <name evidence="2" type="ORF">PHPALM_36376</name>
</gene>
<dbReference type="Proteomes" id="UP000237271">
    <property type="component" value="Unassembled WGS sequence"/>
</dbReference>
<organism evidence="2 3">
    <name type="scientific">Phytophthora palmivora</name>
    <dbReference type="NCBI Taxonomy" id="4796"/>
    <lineage>
        <taxon>Eukaryota</taxon>
        <taxon>Sar</taxon>
        <taxon>Stramenopiles</taxon>
        <taxon>Oomycota</taxon>
        <taxon>Peronosporomycetes</taxon>
        <taxon>Peronosporales</taxon>
        <taxon>Peronosporaceae</taxon>
        <taxon>Phytophthora</taxon>
    </lineage>
</organism>
<dbReference type="AlphaFoldDB" id="A0A2P4X032"/>
<name>A0A2P4X032_9STRA</name>